<organism evidence="1 3">
    <name type="scientific">Paenibacillus macerans</name>
    <name type="common">Bacillus macerans</name>
    <dbReference type="NCBI Taxonomy" id="44252"/>
    <lineage>
        <taxon>Bacteria</taxon>
        <taxon>Bacillati</taxon>
        <taxon>Bacillota</taxon>
        <taxon>Bacilli</taxon>
        <taxon>Bacillales</taxon>
        <taxon>Paenibacillaceae</taxon>
        <taxon>Paenibacillus</taxon>
    </lineage>
</organism>
<evidence type="ECO:0000313" key="4">
    <source>
        <dbReference type="Proteomes" id="UP000442469"/>
    </source>
</evidence>
<comment type="caution">
    <text evidence="1">The sequence shown here is derived from an EMBL/GenBank/DDBJ whole genome shotgun (WGS) entry which is preliminary data.</text>
</comment>
<evidence type="ECO:0000313" key="3">
    <source>
        <dbReference type="Proteomes" id="UP000029278"/>
    </source>
</evidence>
<dbReference type="HOGENOM" id="CLU_145846_0_0_9"/>
<dbReference type="EMBL" id="JMQA01000020">
    <property type="protein sequence ID" value="KFN10046.1"/>
    <property type="molecule type" value="Genomic_DNA"/>
</dbReference>
<keyword evidence="3" id="KW-1185">Reference proteome</keyword>
<sequence length="152" mass="17480">MSLEIVLIPVAIALTKEIAEGISRKLENRENNLLILETRMKDEALLKQALEDWDCSFRTAEGVEAVKFASTVTNEVIFTINETGCYTLILPETADQGAYEEWIANVEQSYTRLLQQKVYQNLVEKARSQGLILEQEERLRDRSIQLTYILNR</sequence>
<gene>
    <name evidence="1" type="ORF">DJ90_414</name>
    <name evidence="2" type="ORF">GNQ08_24320</name>
</gene>
<name>A0A091A181_PAEMA</name>
<dbReference type="STRING" id="44252.DJ90_414"/>
<dbReference type="OrthoDB" id="2616643at2"/>
<dbReference type="Proteomes" id="UP000442469">
    <property type="component" value="Unassembled WGS sequence"/>
</dbReference>
<reference evidence="1 3" key="1">
    <citation type="submission" date="2014-04" db="EMBL/GenBank/DDBJ databases">
        <authorList>
            <person name="Bishop-Lilly K.A."/>
            <person name="Broomall S.M."/>
            <person name="Chain P.S."/>
            <person name="Chertkov O."/>
            <person name="Coyne S.R."/>
            <person name="Daligault H.E."/>
            <person name="Davenport K.W."/>
            <person name="Erkkila T."/>
            <person name="Frey K.G."/>
            <person name="Gibbons H.S."/>
            <person name="Gu W."/>
            <person name="Jaissle J."/>
            <person name="Johnson S.L."/>
            <person name="Koroleva G.I."/>
            <person name="Ladner J.T."/>
            <person name="Lo C.-C."/>
            <person name="Minogue T.D."/>
            <person name="Munk C."/>
            <person name="Palacios G.F."/>
            <person name="Redden C.L."/>
            <person name="Rosenzweig C.N."/>
            <person name="Scholz M.B."/>
            <person name="Teshima H."/>
            <person name="Xu Y."/>
        </authorList>
    </citation>
    <scope>NUCLEOTIDE SEQUENCE [LARGE SCALE GENOMIC DNA]</scope>
    <source>
        <strain evidence="1 3">8244</strain>
    </source>
</reference>
<dbReference type="EMBL" id="WNZZ01000026">
    <property type="protein sequence ID" value="MUG25494.1"/>
    <property type="molecule type" value="Genomic_DNA"/>
</dbReference>
<proteinExistence type="predicted"/>
<dbReference type="PATRIC" id="fig|44252.3.peg.1648"/>
<dbReference type="Proteomes" id="UP000029278">
    <property type="component" value="Unassembled WGS sequence"/>
</dbReference>
<dbReference type="GeneID" id="77012228"/>
<evidence type="ECO:0000313" key="1">
    <source>
        <dbReference type="EMBL" id="KFN10046.1"/>
    </source>
</evidence>
<dbReference type="AlphaFoldDB" id="A0A091A181"/>
<reference evidence="2 4" key="2">
    <citation type="submission" date="2019-11" db="EMBL/GenBank/DDBJ databases">
        <title>Draft genome sequences of five Paenibacillus species of dairy origin.</title>
        <authorList>
            <person name="Olajide A.M."/>
            <person name="Chen S."/>
            <person name="Lapointe G."/>
        </authorList>
    </citation>
    <scope>NUCLEOTIDE SEQUENCE [LARGE SCALE GENOMIC DNA]</scope>
    <source>
        <strain evidence="2 4">3CT49</strain>
    </source>
</reference>
<protein>
    <submittedName>
        <fullName evidence="2">DUF1257 domain-containing protein</fullName>
    </submittedName>
</protein>
<accession>A0A091A181</accession>
<evidence type="ECO:0000313" key="2">
    <source>
        <dbReference type="EMBL" id="MUG25494.1"/>
    </source>
</evidence>
<dbReference type="RefSeq" id="WP_036620954.1">
    <property type="nucleotide sequence ID" value="NZ_BGML01000005.1"/>
</dbReference>